<evidence type="ECO:0000256" key="1">
    <source>
        <dbReference type="SAM" id="MobiDB-lite"/>
    </source>
</evidence>
<evidence type="ECO:0000313" key="3">
    <source>
        <dbReference type="EMBL" id="KAG7192745.1"/>
    </source>
</evidence>
<dbReference type="EMBL" id="JAHMUF010000016">
    <property type="protein sequence ID" value="KAG7192745.1"/>
    <property type="molecule type" value="Genomic_DNA"/>
</dbReference>
<dbReference type="OrthoDB" id="8059989at2759"/>
<dbReference type="SMART" id="SM00325">
    <property type="entry name" value="RhoGEF"/>
    <property type="match status" value="1"/>
</dbReference>
<dbReference type="InterPro" id="IPR051092">
    <property type="entry name" value="FYVE_RhoGEF_PH"/>
</dbReference>
<dbReference type="Gene3D" id="1.20.900.10">
    <property type="entry name" value="Dbl homology (DH) domain"/>
    <property type="match status" value="1"/>
</dbReference>
<feature type="compositionally biased region" description="Polar residues" evidence="1">
    <location>
        <begin position="76"/>
        <end position="89"/>
    </location>
</feature>
<dbReference type="GO" id="GO:0005737">
    <property type="term" value="C:cytoplasm"/>
    <property type="evidence" value="ECO:0007669"/>
    <property type="project" value="TreeGrafter"/>
</dbReference>
<dbReference type="SUPFAM" id="SSF50729">
    <property type="entry name" value="PH domain-like"/>
    <property type="match status" value="1"/>
</dbReference>
<dbReference type="PROSITE" id="PS50010">
    <property type="entry name" value="DH_2"/>
    <property type="match status" value="1"/>
</dbReference>
<dbReference type="Proteomes" id="UP000790833">
    <property type="component" value="Unassembled WGS sequence"/>
</dbReference>
<sequence>MSSLYTPTKSKSSPPRFMLSSSLTNHDPRAHSRAKHRSAPLHWRLTTSPSTTATTKSSSSSSVTGAGCHPQHSTKDTLGNNNDNEQTSPITKTANEASAGSGTATSAGAAPSATQGYLNEPFNHLALDSFCQEVSPAVQSSFASCLISPVPNVSFSPIVKDESLIPLLRTLYELHETEIAYVDALKILSSTYLGDIYAGMPTNEAVPITVLKQLLEQMLTAHSAIAKGLWDILSSNTLSVAQMTVLAARLVASNSETSFYYEEYCNNYGFAMSILTDNQTSFPGTSVTNNEVLTALRNYLELVQPVARKGDLSLESLALRPLMRIPKYRLLLELMERRLNNENARPAVHYYVEKVKATLRRINDSGNERSGTMGLNLDLGSFFGRDRLVGNSKRTLDFFGIPQLVGALTVVWIEGQTNVKYRDMACFIFKSHLLCCELHLFSMLRRRKKLKVRFLIPFSRCKLYSNTKDNGNGLYTTYPYTLKIVLESKLLHYEVMLVCLTQRDHQVWAQHLSTFINEVNGPYKLDFSIQDSVPTTLIPNGIIPSDLCLEDDDTYQKHKFLCYFGLPVSVAVVLGFYNIDKVPDPIFAGYYNLANDLDLHKEGRSIFIRLAPRETLERALWNHWSKELPRYFAQSIENNRVHKNECEYAAASSPEPSSVYSDSLLASAEVLSTGMKISETSIELELLAKANVGPLLIKLHTL</sequence>
<evidence type="ECO:0000313" key="4">
    <source>
        <dbReference type="Proteomes" id="UP000790833"/>
    </source>
</evidence>
<feature type="domain" description="DH" evidence="2">
    <location>
        <begin position="166"/>
        <end position="365"/>
    </location>
</feature>
<organism evidence="3 4">
    <name type="scientific">Scheffersomyces spartinae</name>
    <dbReference type="NCBI Taxonomy" id="45513"/>
    <lineage>
        <taxon>Eukaryota</taxon>
        <taxon>Fungi</taxon>
        <taxon>Dikarya</taxon>
        <taxon>Ascomycota</taxon>
        <taxon>Saccharomycotina</taxon>
        <taxon>Pichiomycetes</taxon>
        <taxon>Debaryomycetaceae</taxon>
        <taxon>Scheffersomyces</taxon>
    </lineage>
</organism>
<comment type="caution">
    <text evidence="3">The sequence shown here is derived from an EMBL/GenBank/DDBJ whole genome shotgun (WGS) entry which is preliminary data.</text>
</comment>
<dbReference type="PANTHER" id="PTHR12673:SF159">
    <property type="entry name" value="LD03170P"/>
    <property type="match status" value="1"/>
</dbReference>
<dbReference type="InterPro" id="IPR000219">
    <property type="entry name" value="DH_dom"/>
</dbReference>
<gene>
    <name evidence="3" type="ORF">KQ657_001528</name>
</gene>
<accession>A0A9P8AGW5</accession>
<dbReference type="SUPFAM" id="SSF48065">
    <property type="entry name" value="DBL homology domain (DH-domain)"/>
    <property type="match status" value="1"/>
</dbReference>
<dbReference type="GeneID" id="66114902"/>
<dbReference type="AlphaFoldDB" id="A0A9P8AGW5"/>
<dbReference type="PANTHER" id="PTHR12673">
    <property type="entry name" value="FACIOGENITAL DYSPLASIA PROTEIN"/>
    <property type="match status" value="1"/>
</dbReference>
<feature type="region of interest" description="Disordered" evidence="1">
    <location>
        <begin position="1"/>
        <end position="89"/>
    </location>
</feature>
<keyword evidence="4" id="KW-1185">Reference proteome</keyword>
<proteinExistence type="predicted"/>
<dbReference type="RefSeq" id="XP_043048295.1">
    <property type="nucleotide sequence ID" value="XM_043192323.1"/>
</dbReference>
<dbReference type="Pfam" id="PF00621">
    <property type="entry name" value="RhoGEF"/>
    <property type="match status" value="1"/>
</dbReference>
<feature type="compositionally biased region" description="Polar residues" evidence="1">
    <location>
        <begin position="1"/>
        <end position="25"/>
    </location>
</feature>
<protein>
    <recommendedName>
        <fullName evidence="2">DH domain-containing protein</fullName>
    </recommendedName>
</protein>
<dbReference type="GO" id="GO:0005085">
    <property type="term" value="F:guanyl-nucleotide exchange factor activity"/>
    <property type="evidence" value="ECO:0007669"/>
    <property type="project" value="InterPro"/>
</dbReference>
<reference evidence="3" key="1">
    <citation type="submission" date="2021-03" db="EMBL/GenBank/DDBJ databases">
        <authorList>
            <person name="Palmer J.M."/>
        </authorList>
    </citation>
    <scope>NUCLEOTIDE SEQUENCE</scope>
    <source>
        <strain evidence="3">ARV_011</strain>
    </source>
</reference>
<feature type="compositionally biased region" description="Low complexity" evidence="1">
    <location>
        <begin position="46"/>
        <end position="64"/>
    </location>
</feature>
<evidence type="ECO:0000259" key="2">
    <source>
        <dbReference type="PROSITE" id="PS50010"/>
    </source>
</evidence>
<dbReference type="InterPro" id="IPR035899">
    <property type="entry name" value="DBL_dom_sf"/>
</dbReference>
<name>A0A9P8AGW5_9ASCO</name>